<evidence type="ECO:0000256" key="4">
    <source>
        <dbReference type="ARBA" id="ARBA00023136"/>
    </source>
</evidence>
<sequence>MSYQSRSSNHNENDDHHDNRRLYNPYQDLRVPAQTLYKLPTSPEYLFQEESIAQRRSWGENLTYYTGIGYLGGAVVGAGKGLVEGVKASEAGDTMKLRVNRILNASGHSGRTIGNRAGVIGLLYAGMESGMVKVRDADDIINSVVAGLATGALYKAAAGPRSAAVAGAIGGIAVGLAVTGKQISKGFCSRIFVQVKMD</sequence>
<reference evidence="6" key="1">
    <citation type="submission" date="2023-04" db="EMBL/GenBank/DDBJ databases">
        <authorList>
            <person name="Vijverberg K."/>
            <person name="Xiong W."/>
            <person name="Schranz E."/>
        </authorList>
    </citation>
    <scope>NUCLEOTIDE SEQUENCE</scope>
</reference>
<proteinExistence type="predicted"/>
<gene>
    <name evidence="6" type="ORF">LSALG_LOCUS25706</name>
</gene>
<dbReference type="AlphaFoldDB" id="A0AA35Z5I5"/>
<dbReference type="GO" id="GO:0008320">
    <property type="term" value="F:protein transmembrane transporter activity"/>
    <property type="evidence" value="ECO:0007669"/>
    <property type="project" value="TreeGrafter"/>
</dbReference>
<keyword evidence="7" id="KW-1185">Reference proteome</keyword>
<dbReference type="PANTHER" id="PTHR15371">
    <property type="entry name" value="TIM23"/>
    <property type="match status" value="1"/>
</dbReference>
<dbReference type="Pfam" id="PF02466">
    <property type="entry name" value="Tim17"/>
    <property type="match status" value="1"/>
</dbReference>
<dbReference type="Proteomes" id="UP001177003">
    <property type="component" value="Chromosome 5"/>
</dbReference>
<evidence type="ECO:0000256" key="2">
    <source>
        <dbReference type="ARBA" id="ARBA00022692"/>
    </source>
</evidence>
<keyword evidence="3" id="KW-1133">Transmembrane helix</keyword>
<dbReference type="EMBL" id="OX465081">
    <property type="protein sequence ID" value="CAI9286280.1"/>
    <property type="molecule type" value="Genomic_DNA"/>
</dbReference>
<keyword evidence="4" id="KW-0472">Membrane</keyword>
<feature type="compositionally biased region" description="Basic and acidic residues" evidence="5">
    <location>
        <begin position="9"/>
        <end position="21"/>
    </location>
</feature>
<comment type="subcellular location">
    <subcellularLocation>
        <location evidence="1">Membrane</location>
        <topology evidence="1">Multi-pass membrane protein</topology>
    </subcellularLocation>
</comment>
<evidence type="ECO:0000256" key="3">
    <source>
        <dbReference type="ARBA" id="ARBA00022989"/>
    </source>
</evidence>
<name>A0AA35Z5I5_LACSI</name>
<accession>A0AA35Z5I5</accession>
<dbReference type="GO" id="GO:0005744">
    <property type="term" value="C:TIM23 mitochondrial import inner membrane translocase complex"/>
    <property type="evidence" value="ECO:0007669"/>
    <property type="project" value="TreeGrafter"/>
</dbReference>
<dbReference type="InterPro" id="IPR045238">
    <property type="entry name" value="Tim23-like"/>
</dbReference>
<evidence type="ECO:0000256" key="5">
    <source>
        <dbReference type="SAM" id="MobiDB-lite"/>
    </source>
</evidence>
<organism evidence="6 7">
    <name type="scientific">Lactuca saligna</name>
    <name type="common">Willowleaf lettuce</name>
    <dbReference type="NCBI Taxonomy" id="75948"/>
    <lineage>
        <taxon>Eukaryota</taxon>
        <taxon>Viridiplantae</taxon>
        <taxon>Streptophyta</taxon>
        <taxon>Embryophyta</taxon>
        <taxon>Tracheophyta</taxon>
        <taxon>Spermatophyta</taxon>
        <taxon>Magnoliopsida</taxon>
        <taxon>eudicotyledons</taxon>
        <taxon>Gunneridae</taxon>
        <taxon>Pentapetalae</taxon>
        <taxon>asterids</taxon>
        <taxon>campanulids</taxon>
        <taxon>Asterales</taxon>
        <taxon>Asteraceae</taxon>
        <taxon>Cichorioideae</taxon>
        <taxon>Cichorieae</taxon>
        <taxon>Lactucinae</taxon>
        <taxon>Lactuca</taxon>
    </lineage>
</organism>
<keyword evidence="2" id="KW-0812">Transmembrane</keyword>
<evidence type="ECO:0008006" key="8">
    <source>
        <dbReference type="Google" id="ProtNLM"/>
    </source>
</evidence>
<evidence type="ECO:0000256" key="1">
    <source>
        <dbReference type="ARBA" id="ARBA00004141"/>
    </source>
</evidence>
<protein>
    <recommendedName>
        <fullName evidence="8">Mitochondrial import inner membrane translocase subunit TIM23</fullName>
    </recommendedName>
</protein>
<dbReference type="PANTHER" id="PTHR15371:SF0">
    <property type="entry name" value="SD19278P"/>
    <property type="match status" value="1"/>
</dbReference>
<dbReference type="GO" id="GO:0030150">
    <property type="term" value="P:protein import into mitochondrial matrix"/>
    <property type="evidence" value="ECO:0007669"/>
    <property type="project" value="TreeGrafter"/>
</dbReference>
<evidence type="ECO:0000313" key="6">
    <source>
        <dbReference type="EMBL" id="CAI9286280.1"/>
    </source>
</evidence>
<feature type="region of interest" description="Disordered" evidence="5">
    <location>
        <begin position="1"/>
        <end position="21"/>
    </location>
</feature>
<evidence type="ECO:0000313" key="7">
    <source>
        <dbReference type="Proteomes" id="UP001177003"/>
    </source>
</evidence>